<feature type="region of interest" description="Disordered" evidence="1">
    <location>
        <begin position="71"/>
        <end position="92"/>
    </location>
</feature>
<reference evidence="3" key="2">
    <citation type="submission" date="2016-02" db="EMBL/GenBank/DDBJ databases">
        <title>Genome sequencing of Aspergillus luchuensis NBRC 4314.</title>
        <authorList>
            <person name="Yamada O."/>
        </authorList>
    </citation>
    <scope>NUCLEOTIDE SEQUENCE [LARGE SCALE GENOMIC DNA]</scope>
    <source>
        <strain evidence="3">RIB 2604</strain>
    </source>
</reference>
<sequence>MEGGREKTTREDWTSLEGGASTRNPRDGERKARTPVKVTIGLIQVPSDVGSDISGYWYLRRTRRSFTEAAAAASASAVTGQVDSRQREGIER</sequence>
<reference evidence="2 3" key="1">
    <citation type="journal article" date="2016" name="DNA Res.">
        <title>Genome sequence of Aspergillus luchuensis NBRC 4314.</title>
        <authorList>
            <person name="Yamada O."/>
            <person name="Machida M."/>
            <person name="Hosoyama A."/>
            <person name="Goto M."/>
            <person name="Takahashi T."/>
            <person name="Futagami T."/>
            <person name="Yamagata Y."/>
            <person name="Takeuchi M."/>
            <person name="Kobayashi T."/>
            <person name="Koike H."/>
            <person name="Abe K."/>
            <person name="Asai K."/>
            <person name="Arita M."/>
            <person name="Fujita N."/>
            <person name="Fukuda K."/>
            <person name="Higa K."/>
            <person name="Horikawa H."/>
            <person name="Ishikawa T."/>
            <person name="Jinno K."/>
            <person name="Kato Y."/>
            <person name="Kirimura K."/>
            <person name="Mizutani O."/>
            <person name="Nakasone K."/>
            <person name="Sano M."/>
            <person name="Shiraishi Y."/>
            <person name="Tsukahara M."/>
            <person name="Gomi K."/>
        </authorList>
    </citation>
    <scope>NUCLEOTIDE SEQUENCE [LARGE SCALE GENOMIC DNA]</scope>
    <source>
        <strain evidence="2 3">RIB 2604</strain>
    </source>
</reference>
<proteinExistence type="predicted"/>
<feature type="region of interest" description="Disordered" evidence="1">
    <location>
        <begin position="1"/>
        <end position="33"/>
    </location>
</feature>
<name>A0A146FJI6_ASPKA</name>
<dbReference type="Proteomes" id="UP000075230">
    <property type="component" value="Unassembled WGS sequence"/>
</dbReference>
<accession>A0A146FJI6</accession>
<gene>
    <name evidence="2" type="ORF">RIB2604_02000200</name>
</gene>
<evidence type="ECO:0000256" key="1">
    <source>
        <dbReference type="SAM" id="MobiDB-lite"/>
    </source>
</evidence>
<dbReference type="EMBL" id="BCWF01000020">
    <property type="protein sequence ID" value="GAT25443.1"/>
    <property type="molecule type" value="Genomic_DNA"/>
</dbReference>
<evidence type="ECO:0000313" key="2">
    <source>
        <dbReference type="EMBL" id="GAT25443.1"/>
    </source>
</evidence>
<evidence type="ECO:0000313" key="3">
    <source>
        <dbReference type="Proteomes" id="UP000075230"/>
    </source>
</evidence>
<dbReference type="AlphaFoldDB" id="A0A146FJI6"/>
<protein>
    <submittedName>
        <fullName evidence="2">Uncharacterized protein</fullName>
    </submittedName>
</protein>
<feature type="compositionally biased region" description="Basic and acidic residues" evidence="1">
    <location>
        <begin position="1"/>
        <end position="13"/>
    </location>
</feature>
<comment type="caution">
    <text evidence="2">The sequence shown here is derived from an EMBL/GenBank/DDBJ whole genome shotgun (WGS) entry which is preliminary data.</text>
</comment>
<organism evidence="2 3">
    <name type="scientific">Aspergillus kawachii</name>
    <name type="common">White koji mold</name>
    <name type="synonym">Aspergillus awamori var. kawachi</name>
    <dbReference type="NCBI Taxonomy" id="1069201"/>
    <lineage>
        <taxon>Eukaryota</taxon>
        <taxon>Fungi</taxon>
        <taxon>Dikarya</taxon>
        <taxon>Ascomycota</taxon>
        <taxon>Pezizomycotina</taxon>
        <taxon>Eurotiomycetes</taxon>
        <taxon>Eurotiomycetidae</taxon>
        <taxon>Eurotiales</taxon>
        <taxon>Aspergillaceae</taxon>
        <taxon>Aspergillus</taxon>
        <taxon>Aspergillus subgen. Circumdati</taxon>
    </lineage>
</organism>